<organism evidence="2">
    <name type="scientific">marine sediment metagenome</name>
    <dbReference type="NCBI Taxonomy" id="412755"/>
    <lineage>
        <taxon>unclassified sequences</taxon>
        <taxon>metagenomes</taxon>
        <taxon>ecological metagenomes</taxon>
    </lineage>
</organism>
<dbReference type="Gene3D" id="3.40.50.360">
    <property type="match status" value="1"/>
</dbReference>
<dbReference type="InterPro" id="IPR029039">
    <property type="entry name" value="Flavoprotein-like_sf"/>
</dbReference>
<accession>A0A0F9IDC3</accession>
<name>A0A0F9IDC3_9ZZZZ</name>
<evidence type="ECO:0000259" key="1">
    <source>
        <dbReference type="Pfam" id="PF03358"/>
    </source>
</evidence>
<protein>
    <recommendedName>
        <fullName evidence="1">NADPH-dependent FMN reductase-like domain-containing protein</fullName>
    </recommendedName>
</protein>
<dbReference type="EMBL" id="LAZR01012712">
    <property type="protein sequence ID" value="KKM25472.1"/>
    <property type="molecule type" value="Genomic_DNA"/>
</dbReference>
<reference evidence="2" key="1">
    <citation type="journal article" date="2015" name="Nature">
        <title>Complex archaea that bridge the gap between prokaryotes and eukaryotes.</title>
        <authorList>
            <person name="Spang A."/>
            <person name="Saw J.H."/>
            <person name="Jorgensen S.L."/>
            <person name="Zaremba-Niedzwiedzka K."/>
            <person name="Martijn J."/>
            <person name="Lind A.E."/>
            <person name="van Eijk R."/>
            <person name="Schleper C."/>
            <person name="Guy L."/>
            <person name="Ettema T.J."/>
        </authorList>
    </citation>
    <scope>NUCLEOTIDE SEQUENCE</scope>
</reference>
<gene>
    <name evidence="2" type="ORF">LCGC14_1594670</name>
</gene>
<dbReference type="SUPFAM" id="SSF52218">
    <property type="entry name" value="Flavoproteins"/>
    <property type="match status" value="1"/>
</dbReference>
<dbReference type="GO" id="GO:0016491">
    <property type="term" value="F:oxidoreductase activity"/>
    <property type="evidence" value="ECO:0007669"/>
    <property type="project" value="InterPro"/>
</dbReference>
<proteinExistence type="predicted"/>
<comment type="caution">
    <text evidence="2">The sequence shown here is derived from an EMBL/GenBank/DDBJ whole genome shotgun (WGS) entry which is preliminary data.</text>
</comment>
<feature type="domain" description="NADPH-dependent FMN reductase-like" evidence="1">
    <location>
        <begin position="10"/>
        <end position="167"/>
    </location>
</feature>
<dbReference type="InterPro" id="IPR005025">
    <property type="entry name" value="FMN_Rdtase-like_dom"/>
</dbReference>
<dbReference type="AlphaFoldDB" id="A0A0F9IDC3"/>
<evidence type="ECO:0000313" key="2">
    <source>
        <dbReference type="EMBL" id="KKM25472.1"/>
    </source>
</evidence>
<dbReference type="Pfam" id="PF03358">
    <property type="entry name" value="FMN_red"/>
    <property type="match status" value="1"/>
</dbReference>
<sequence>MSDQDHQALKAFALNCSLRSSSSDEPSSTDRMIEDLLAAMRPHGVSGDVERVADHNVKAGVLSDMGEGDDWPKLRARVLAADIFILGTPIWLGHPSSISRRVLERMDAFLSETDEHGRMPAVGKVALVAVVGNEDGAHACHAACFQGLNDVGFSIPANSGVYWVGEAMQAKNYIDLDEIPDPLASTLATAASSAAHLARLLKQNAYPGVSG</sequence>